<dbReference type="Proteomes" id="UP001141552">
    <property type="component" value="Unassembled WGS sequence"/>
</dbReference>
<comment type="caution">
    <text evidence="2">The sequence shown here is derived from an EMBL/GenBank/DDBJ whole genome shotgun (WGS) entry which is preliminary data.</text>
</comment>
<dbReference type="EMBL" id="JAKUCV010004075">
    <property type="protein sequence ID" value="KAJ4836570.1"/>
    <property type="molecule type" value="Genomic_DNA"/>
</dbReference>
<organism evidence="2 3">
    <name type="scientific">Turnera subulata</name>
    <dbReference type="NCBI Taxonomy" id="218843"/>
    <lineage>
        <taxon>Eukaryota</taxon>
        <taxon>Viridiplantae</taxon>
        <taxon>Streptophyta</taxon>
        <taxon>Embryophyta</taxon>
        <taxon>Tracheophyta</taxon>
        <taxon>Spermatophyta</taxon>
        <taxon>Magnoliopsida</taxon>
        <taxon>eudicotyledons</taxon>
        <taxon>Gunneridae</taxon>
        <taxon>Pentapetalae</taxon>
        <taxon>rosids</taxon>
        <taxon>fabids</taxon>
        <taxon>Malpighiales</taxon>
        <taxon>Passifloraceae</taxon>
        <taxon>Turnera</taxon>
    </lineage>
</organism>
<proteinExistence type="predicted"/>
<reference evidence="2" key="1">
    <citation type="submission" date="2022-02" db="EMBL/GenBank/DDBJ databases">
        <authorList>
            <person name="Henning P.M."/>
            <person name="McCubbin A.G."/>
            <person name="Shore J.S."/>
        </authorList>
    </citation>
    <scope>NUCLEOTIDE SEQUENCE</scope>
    <source>
        <strain evidence="2">F60SS</strain>
        <tissue evidence="2">Leaves</tissue>
    </source>
</reference>
<dbReference type="AlphaFoldDB" id="A0A9Q0FTZ3"/>
<gene>
    <name evidence="2" type="ORF">Tsubulata_047083</name>
</gene>
<evidence type="ECO:0000313" key="3">
    <source>
        <dbReference type="Proteomes" id="UP001141552"/>
    </source>
</evidence>
<reference evidence="2" key="2">
    <citation type="journal article" date="2023" name="Plants (Basel)">
        <title>Annotation of the Turnera subulata (Passifloraceae) Draft Genome Reveals the S-Locus Evolved after the Divergence of Turneroideae from Passifloroideae in a Stepwise Manner.</title>
        <authorList>
            <person name="Henning P.M."/>
            <person name="Roalson E.H."/>
            <person name="Mir W."/>
            <person name="McCubbin A.G."/>
            <person name="Shore J.S."/>
        </authorList>
    </citation>
    <scope>NUCLEOTIDE SEQUENCE</scope>
    <source>
        <strain evidence="2">F60SS</strain>
    </source>
</reference>
<name>A0A9Q0FTZ3_9ROSI</name>
<evidence type="ECO:0000256" key="1">
    <source>
        <dbReference type="SAM" id="MobiDB-lite"/>
    </source>
</evidence>
<sequence length="163" mass="17587">PKFPILSSSPFYWKTTQLHHSSARPPRPQHHWPLPTATVQLLFPTLSIASHLSSLEDQAAAATWSFVPSPSASHRCGLFCGGVFGDSGRGGWLCNRVGYTCSRAGRLGSGLVLLVKNRDCRLPSLSLQFSSSSSLLPSLLLSSSRDGPKISSRVTEVPSSKDR</sequence>
<keyword evidence="3" id="KW-1185">Reference proteome</keyword>
<feature type="compositionally biased region" description="Polar residues" evidence="1">
    <location>
        <begin position="152"/>
        <end position="163"/>
    </location>
</feature>
<feature type="non-terminal residue" evidence="2">
    <location>
        <position position="1"/>
    </location>
</feature>
<accession>A0A9Q0FTZ3</accession>
<evidence type="ECO:0000313" key="2">
    <source>
        <dbReference type="EMBL" id="KAJ4836570.1"/>
    </source>
</evidence>
<feature type="region of interest" description="Disordered" evidence="1">
    <location>
        <begin position="144"/>
        <end position="163"/>
    </location>
</feature>
<protein>
    <submittedName>
        <fullName evidence="2">Uncharacterized protein</fullName>
    </submittedName>
</protein>